<dbReference type="InterPro" id="IPR036388">
    <property type="entry name" value="WH-like_DNA-bd_sf"/>
</dbReference>
<organism evidence="6 7">
    <name type="scientific">Flavimaribacter sediminis</name>
    <dbReference type="NCBI Taxonomy" id="2865987"/>
    <lineage>
        <taxon>Bacteria</taxon>
        <taxon>Pseudomonadati</taxon>
        <taxon>Pseudomonadota</taxon>
        <taxon>Alphaproteobacteria</taxon>
        <taxon>Hyphomicrobiales</taxon>
        <taxon>Rhizobiaceae</taxon>
        <taxon>Flavimaribacter</taxon>
    </lineage>
</organism>
<keyword evidence="3" id="KW-0804">Transcription</keyword>
<dbReference type="PROSITE" id="PS51077">
    <property type="entry name" value="HTH_ICLR"/>
    <property type="match status" value="1"/>
</dbReference>
<dbReference type="InterPro" id="IPR050707">
    <property type="entry name" value="HTH_MetabolicPath_Reg"/>
</dbReference>
<proteinExistence type="predicted"/>
<dbReference type="PANTHER" id="PTHR30136:SF35">
    <property type="entry name" value="HTH-TYPE TRANSCRIPTIONAL REGULATOR RV1719"/>
    <property type="match status" value="1"/>
</dbReference>
<keyword evidence="2" id="KW-0238">DNA-binding</keyword>
<dbReference type="SUPFAM" id="SSF46785">
    <property type="entry name" value="Winged helix' DNA-binding domain"/>
    <property type="match status" value="1"/>
</dbReference>
<dbReference type="CDD" id="cd00090">
    <property type="entry name" value="HTH_ARSR"/>
    <property type="match status" value="1"/>
</dbReference>
<dbReference type="InterPro" id="IPR029016">
    <property type="entry name" value="GAF-like_dom_sf"/>
</dbReference>
<dbReference type="PANTHER" id="PTHR30136">
    <property type="entry name" value="HELIX-TURN-HELIX TRANSCRIPTIONAL REGULATOR, ICLR FAMILY"/>
    <property type="match status" value="1"/>
</dbReference>
<evidence type="ECO:0000256" key="1">
    <source>
        <dbReference type="ARBA" id="ARBA00023015"/>
    </source>
</evidence>
<reference evidence="6" key="1">
    <citation type="submission" date="2021-08" db="EMBL/GenBank/DDBJ databases">
        <title>Hoeflea bacterium WL0058 sp. nov., isolated from the sediment.</title>
        <authorList>
            <person name="Wang L."/>
            <person name="Zhang D."/>
        </authorList>
    </citation>
    <scope>NUCLEOTIDE SEQUENCE</scope>
    <source>
        <strain evidence="6">WL0058</strain>
    </source>
</reference>
<dbReference type="SUPFAM" id="SSF55781">
    <property type="entry name" value="GAF domain-like"/>
    <property type="match status" value="1"/>
</dbReference>
<dbReference type="InterPro" id="IPR036390">
    <property type="entry name" value="WH_DNA-bd_sf"/>
</dbReference>
<protein>
    <submittedName>
        <fullName evidence="6">IclR family transcriptional regulator</fullName>
    </submittedName>
</protein>
<dbReference type="EMBL" id="JAICBX010000002">
    <property type="protein sequence ID" value="MBW8637296.1"/>
    <property type="molecule type" value="Genomic_DNA"/>
</dbReference>
<comment type="caution">
    <text evidence="6">The sequence shown here is derived from an EMBL/GenBank/DDBJ whole genome shotgun (WGS) entry which is preliminary data.</text>
</comment>
<dbReference type="Pfam" id="PF01614">
    <property type="entry name" value="IclR_C"/>
    <property type="match status" value="1"/>
</dbReference>
<dbReference type="GO" id="GO:0003700">
    <property type="term" value="F:DNA-binding transcription factor activity"/>
    <property type="evidence" value="ECO:0007669"/>
    <property type="project" value="TreeGrafter"/>
</dbReference>
<dbReference type="InterPro" id="IPR011991">
    <property type="entry name" value="ArsR-like_HTH"/>
</dbReference>
<dbReference type="PROSITE" id="PS51078">
    <property type="entry name" value="ICLR_ED"/>
    <property type="match status" value="1"/>
</dbReference>
<keyword evidence="1" id="KW-0805">Transcription regulation</keyword>
<dbReference type="RefSeq" id="WP_220228014.1">
    <property type="nucleotide sequence ID" value="NZ_JAICBX010000002.1"/>
</dbReference>
<gene>
    <name evidence="6" type="ORF">K1W69_08860</name>
</gene>
<feature type="domain" description="HTH iclR-type" evidence="4">
    <location>
        <begin position="1"/>
        <end position="63"/>
    </location>
</feature>
<dbReference type="GO" id="GO:0045892">
    <property type="term" value="P:negative regulation of DNA-templated transcription"/>
    <property type="evidence" value="ECO:0007669"/>
    <property type="project" value="TreeGrafter"/>
</dbReference>
<dbReference type="AlphaFoldDB" id="A0AAE3D0Y6"/>
<accession>A0AAE3D0Y6</accession>
<name>A0AAE3D0Y6_9HYPH</name>
<evidence type="ECO:0000259" key="5">
    <source>
        <dbReference type="PROSITE" id="PS51078"/>
    </source>
</evidence>
<dbReference type="GO" id="GO:0003677">
    <property type="term" value="F:DNA binding"/>
    <property type="evidence" value="ECO:0007669"/>
    <property type="project" value="UniProtKB-KW"/>
</dbReference>
<sequence length="288" mass="31347">MSQIERCLEILESLHGQPAGIPLSHLSEQLGMPKSAVHRLLATLKDNGYVEQIEESGIYRATLKLSLIGAKYFSTTDLRGFLEPVIGALSQKTRELSRMSMLVGDELLWVLSSQGGNHILRYDGHSGRKVVPHITATGRVWLASMSDEDAVATAIGAGLGKPELKRPGTRGVDTVQALLKELERTRKQGYGLVEQEAEAGVSSIACPIYDQEDETRFLGTVSVAGPSVRMTRKTMEAMLPDVRETAQQLSTVLFRYRVFCGSLSDPSIGVLTVNGGEPDNARRAGLRV</sequence>
<dbReference type="InterPro" id="IPR005471">
    <property type="entry name" value="Tscrpt_reg_IclR_N"/>
</dbReference>
<evidence type="ECO:0000313" key="6">
    <source>
        <dbReference type="EMBL" id="MBW8637296.1"/>
    </source>
</evidence>
<dbReference type="Gene3D" id="3.30.450.40">
    <property type="match status" value="1"/>
</dbReference>
<evidence type="ECO:0000256" key="3">
    <source>
        <dbReference type="ARBA" id="ARBA00023163"/>
    </source>
</evidence>
<dbReference type="Gene3D" id="1.10.10.10">
    <property type="entry name" value="Winged helix-like DNA-binding domain superfamily/Winged helix DNA-binding domain"/>
    <property type="match status" value="1"/>
</dbReference>
<dbReference type="SMART" id="SM00346">
    <property type="entry name" value="HTH_ICLR"/>
    <property type="match status" value="1"/>
</dbReference>
<dbReference type="InterPro" id="IPR014757">
    <property type="entry name" value="Tscrpt_reg_IclR_C"/>
</dbReference>
<evidence type="ECO:0000256" key="2">
    <source>
        <dbReference type="ARBA" id="ARBA00023125"/>
    </source>
</evidence>
<evidence type="ECO:0000313" key="7">
    <source>
        <dbReference type="Proteomes" id="UP001196509"/>
    </source>
</evidence>
<dbReference type="Pfam" id="PF09339">
    <property type="entry name" value="HTH_IclR"/>
    <property type="match status" value="1"/>
</dbReference>
<dbReference type="Proteomes" id="UP001196509">
    <property type="component" value="Unassembled WGS sequence"/>
</dbReference>
<feature type="domain" description="IclR-ED" evidence="5">
    <location>
        <begin position="64"/>
        <end position="255"/>
    </location>
</feature>
<evidence type="ECO:0000259" key="4">
    <source>
        <dbReference type="PROSITE" id="PS51077"/>
    </source>
</evidence>
<keyword evidence="7" id="KW-1185">Reference proteome</keyword>